<feature type="domain" description="HTH lysR-type" evidence="5">
    <location>
        <begin position="9"/>
        <end position="66"/>
    </location>
</feature>
<gene>
    <name evidence="6" type="ORF">EU555_28545</name>
</gene>
<evidence type="ECO:0000259" key="5">
    <source>
        <dbReference type="PROSITE" id="PS50931"/>
    </source>
</evidence>
<dbReference type="PROSITE" id="PS50931">
    <property type="entry name" value="HTH_LYSR"/>
    <property type="match status" value="1"/>
</dbReference>
<dbReference type="PANTHER" id="PTHR30537:SF26">
    <property type="entry name" value="GLYCINE CLEAVAGE SYSTEM TRANSCRIPTIONAL ACTIVATOR"/>
    <property type="match status" value="1"/>
</dbReference>
<keyword evidence="4" id="KW-0804">Transcription</keyword>
<reference evidence="6 7" key="1">
    <citation type="submission" date="2019-04" db="EMBL/GenBank/DDBJ databases">
        <authorList>
            <person name="Feng G."/>
            <person name="Zhu H."/>
        </authorList>
    </citation>
    <scope>NUCLEOTIDE SEQUENCE [LARGE SCALE GENOMIC DNA]</scope>
    <source>
        <strain evidence="6 7">6HR-1</strain>
    </source>
</reference>
<name>A0A4Z0NGZ8_9HYPH</name>
<dbReference type="CDD" id="cd08481">
    <property type="entry name" value="PBP2_GcdR_like"/>
    <property type="match status" value="1"/>
</dbReference>
<protein>
    <submittedName>
        <fullName evidence="6">LysR family transcriptional regulator</fullName>
    </submittedName>
</protein>
<evidence type="ECO:0000313" key="7">
    <source>
        <dbReference type="Proteomes" id="UP000297535"/>
    </source>
</evidence>
<evidence type="ECO:0000256" key="1">
    <source>
        <dbReference type="ARBA" id="ARBA00009437"/>
    </source>
</evidence>
<dbReference type="Gene3D" id="3.40.190.10">
    <property type="entry name" value="Periplasmic binding protein-like II"/>
    <property type="match status" value="2"/>
</dbReference>
<evidence type="ECO:0000256" key="2">
    <source>
        <dbReference type="ARBA" id="ARBA00023015"/>
    </source>
</evidence>
<dbReference type="SUPFAM" id="SSF46785">
    <property type="entry name" value="Winged helix' DNA-binding domain"/>
    <property type="match status" value="1"/>
</dbReference>
<dbReference type="Proteomes" id="UP000297535">
    <property type="component" value="Unassembled WGS sequence"/>
</dbReference>
<dbReference type="SUPFAM" id="SSF53850">
    <property type="entry name" value="Periplasmic binding protein-like II"/>
    <property type="match status" value="1"/>
</dbReference>
<comment type="similarity">
    <text evidence="1">Belongs to the LysR transcriptional regulatory family.</text>
</comment>
<dbReference type="InterPro" id="IPR000847">
    <property type="entry name" value="LysR_HTH_N"/>
</dbReference>
<sequence>MAIPRTIMPSIQELTAFEAAGRHGSFTRAADELSLTQSAISKQIRQLEDTLGVVLFERVKGKVVMTVAGRAFLPSATRLLGDYATATHAVMASAGSTATLKLGVLPTFATRWLIPRLPAFLSRHPEITVNVVTAPEPFDLAARSVDAAIHFGEPSWAQAECVYLCDEAVVAVASPDYIRRLALADPADFVRATLLQQASRPSLWRDWLGAAGIMHPTPFRGPLFDQFAMTSEAAKAGLGVALLPSFLVERELSDGSLVAFEASPIPTSGAYYVAVPLGRRREPTVGGLVDWLVEQAAASTAARRAAQRAGA</sequence>
<dbReference type="AlphaFoldDB" id="A0A4Z0NGZ8"/>
<dbReference type="InterPro" id="IPR036388">
    <property type="entry name" value="WH-like_DNA-bd_sf"/>
</dbReference>
<dbReference type="PRINTS" id="PR00039">
    <property type="entry name" value="HTHLYSR"/>
</dbReference>
<proteinExistence type="inferred from homology"/>
<comment type="caution">
    <text evidence="6">The sequence shown here is derived from an EMBL/GenBank/DDBJ whole genome shotgun (WGS) entry which is preliminary data.</text>
</comment>
<keyword evidence="3" id="KW-0238">DNA-binding</keyword>
<dbReference type="GO" id="GO:0003700">
    <property type="term" value="F:DNA-binding transcription factor activity"/>
    <property type="evidence" value="ECO:0007669"/>
    <property type="project" value="InterPro"/>
</dbReference>
<organism evidence="6 7">
    <name type="scientific">Methylobacterium nonmethylotrophicum</name>
    <dbReference type="NCBI Taxonomy" id="1141884"/>
    <lineage>
        <taxon>Bacteria</taxon>
        <taxon>Pseudomonadati</taxon>
        <taxon>Pseudomonadota</taxon>
        <taxon>Alphaproteobacteria</taxon>
        <taxon>Hyphomicrobiales</taxon>
        <taxon>Methylobacteriaceae</taxon>
        <taxon>Methylobacterium</taxon>
    </lineage>
</organism>
<dbReference type="RefSeq" id="WP_135418769.1">
    <property type="nucleotide sequence ID" value="NZ_SRLB01000030.1"/>
</dbReference>
<dbReference type="GO" id="GO:0043565">
    <property type="term" value="F:sequence-specific DNA binding"/>
    <property type="evidence" value="ECO:0007669"/>
    <property type="project" value="TreeGrafter"/>
</dbReference>
<dbReference type="Pfam" id="PF03466">
    <property type="entry name" value="LysR_substrate"/>
    <property type="match status" value="1"/>
</dbReference>
<evidence type="ECO:0000313" key="6">
    <source>
        <dbReference type="EMBL" id="TGD95369.1"/>
    </source>
</evidence>
<keyword evidence="7" id="KW-1185">Reference proteome</keyword>
<dbReference type="Gene3D" id="1.10.10.10">
    <property type="entry name" value="Winged helix-like DNA-binding domain superfamily/Winged helix DNA-binding domain"/>
    <property type="match status" value="1"/>
</dbReference>
<evidence type="ECO:0000256" key="4">
    <source>
        <dbReference type="ARBA" id="ARBA00023163"/>
    </source>
</evidence>
<dbReference type="FunFam" id="1.10.10.10:FF:000001">
    <property type="entry name" value="LysR family transcriptional regulator"/>
    <property type="match status" value="1"/>
</dbReference>
<dbReference type="InterPro" id="IPR005119">
    <property type="entry name" value="LysR_subst-bd"/>
</dbReference>
<evidence type="ECO:0000256" key="3">
    <source>
        <dbReference type="ARBA" id="ARBA00023125"/>
    </source>
</evidence>
<dbReference type="OrthoDB" id="9793571at2"/>
<accession>A0A4Z0NGZ8</accession>
<dbReference type="Pfam" id="PF00126">
    <property type="entry name" value="HTH_1"/>
    <property type="match status" value="1"/>
</dbReference>
<dbReference type="GO" id="GO:0006351">
    <property type="term" value="P:DNA-templated transcription"/>
    <property type="evidence" value="ECO:0007669"/>
    <property type="project" value="TreeGrafter"/>
</dbReference>
<dbReference type="InterPro" id="IPR036390">
    <property type="entry name" value="WH_DNA-bd_sf"/>
</dbReference>
<dbReference type="PANTHER" id="PTHR30537">
    <property type="entry name" value="HTH-TYPE TRANSCRIPTIONAL REGULATOR"/>
    <property type="match status" value="1"/>
</dbReference>
<dbReference type="InterPro" id="IPR058163">
    <property type="entry name" value="LysR-type_TF_proteobact-type"/>
</dbReference>
<dbReference type="EMBL" id="SRLB01000030">
    <property type="protein sequence ID" value="TGD95369.1"/>
    <property type="molecule type" value="Genomic_DNA"/>
</dbReference>
<keyword evidence="2" id="KW-0805">Transcription regulation</keyword>